<feature type="compositionally biased region" description="Basic and acidic residues" evidence="1">
    <location>
        <begin position="101"/>
        <end position="111"/>
    </location>
</feature>
<evidence type="ECO:0000256" key="1">
    <source>
        <dbReference type="SAM" id="MobiDB-lite"/>
    </source>
</evidence>
<dbReference type="EMBL" id="JBFOLK010000552">
    <property type="protein sequence ID" value="KAL2453826.1"/>
    <property type="molecule type" value="Genomic_DNA"/>
</dbReference>
<accession>A0ABD1NX98</accession>
<gene>
    <name evidence="4" type="ORF">Adt_46896</name>
    <name evidence="3" type="ORF">Adt_48669</name>
    <name evidence="2" type="ORF">Adt_48746</name>
</gene>
<dbReference type="EMBL" id="JBFOLK010000128">
    <property type="protein sequence ID" value="KAL2456227.1"/>
    <property type="molecule type" value="Genomic_DNA"/>
</dbReference>
<evidence type="ECO:0000313" key="2">
    <source>
        <dbReference type="EMBL" id="KAL2453751.1"/>
    </source>
</evidence>
<feature type="region of interest" description="Disordered" evidence="1">
    <location>
        <begin position="88"/>
        <end position="111"/>
    </location>
</feature>
<sequence>MTFGVCEYRVEAKNARDRISDWQAIGHLPDRLAPCKKRIVKIIQEEMLVQIPLGDPNDIVFLDFCNALNDYWKTYLGEVISHSGYKSAMTSDDEVTQLMKTNEKEKEDRDE</sequence>
<reference evidence="5" key="2">
    <citation type="submission" date="2024-07" db="EMBL/GenBank/DDBJ databases">
        <title>Two chromosome-level genome assemblies of Korean endemic species Abeliophyllum distichum and Forsythia ovata (Oleaceae).</title>
        <authorList>
            <person name="Jang H."/>
        </authorList>
    </citation>
    <scope>NUCLEOTIDE SEQUENCE [LARGE SCALE GENOMIC DNA]</scope>
</reference>
<proteinExistence type="predicted"/>
<reference evidence="4" key="1">
    <citation type="submission" date="2024-07" db="EMBL/GenBank/DDBJ databases">
        <title>Two chromosome-level genome assemblies of Korean endemic species Abeliophyllum distichum and Forsythia ovata (Oleaceae).</title>
        <authorList>
            <person name="Mun J.H."/>
        </authorList>
    </citation>
    <scope>NUCLEOTIDE SEQUENCE</scope>
    <source>
        <strain evidence="4">KNKB198505000391</strain>
        <tissue evidence="4">Leaf</tissue>
    </source>
</reference>
<comment type="caution">
    <text evidence="4">The sequence shown here is derived from an EMBL/GenBank/DDBJ whole genome shotgun (WGS) entry which is preliminary data.</text>
</comment>
<name>A0ABD1NX98_9LAMI</name>
<protein>
    <submittedName>
        <fullName evidence="4">Uncharacterized protein</fullName>
    </submittedName>
</protein>
<keyword evidence="5" id="KW-1185">Reference proteome</keyword>
<evidence type="ECO:0000313" key="4">
    <source>
        <dbReference type="EMBL" id="KAL2456227.1"/>
    </source>
</evidence>
<dbReference type="EMBL" id="JBFOLK010000577">
    <property type="protein sequence ID" value="KAL2453751.1"/>
    <property type="molecule type" value="Genomic_DNA"/>
</dbReference>
<evidence type="ECO:0000313" key="5">
    <source>
        <dbReference type="Proteomes" id="UP001604336"/>
    </source>
</evidence>
<organism evidence="4 5">
    <name type="scientific">Abeliophyllum distichum</name>
    <dbReference type="NCBI Taxonomy" id="126358"/>
    <lineage>
        <taxon>Eukaryota</taxon>
        <taxon>Viridiplantae</taxon>
        <taxon>Streptophyta</taxon>
        <taxon>Embryophyta</taxon>
        <taxon>Tracheophyta</taxon>
        <taxon>Spermatophyta</taxon>
        <taxon>Magnoliopsida</taxon>
        <taxon>eudicotyledons</taxon>
        <taxon>Gunneridae</taxon>
        <taxon>Pentapetalae</taxon>
        <taxon>asterids</taxon>
        <taxon>lamiids</taxon>
        <taxon>Lamiales</taxon>
        <taxon>Oleaceae</taxon>
        <taxon>Forsythieae</taxon>
        <taxon>Abeliophyllum</taxon>
    </lineage>
</organism>
<evidence type="ECO:0000313" key="3">
    <source>
        <dbReference type="EMBL" id="KAL2453826.1"/>
    </source>
</evidence>
<dbReference type="AlphaFoldDB" id="A0ABD1NX98"/>
<dbReference type="Proteomes" id="UP001604336">
    <property type="component" value="Unassembled WGS sequence"/>
</dbReference>